<dbReference type="RefSeq" id="WP_151077937.1">
    <property type="nucleotide sequence ID" value="NZ_CP047647.1"/>
</dbReference>
<proteinExistence type="predicted"/>
<evidence type="ECO:0008006" key="3">
    <source>
        <dbReference type="Google" id="ProtNLM"/>
    </source>
</evidence>
<keyword evidence="2" id="KW-1185">Reference proteome</keyword>
<organism evidence="1 2">
    <name type="scientific">Hymenobacter busanensis</name>
    <dbReference type="NCBI Taxonomy" id="2607656"/>
    <lineage>
        <taxon>Bacteria</taxon>
        <taxon>Pseudomonadati</taxon>
        <taxon>Bacteroidota</taxon>
        <taxon>Cytophagia</taxon>
        <taxon>Cytophagales</taxon>
        <taxon>Hymenobacteraceae</taxon>
        <taxon>Hymenobacter</taxon>
    </lineage>
</organism>
<evidence type="ECO:0000313" key="1">
    <source>
        <dbReference type="EMBL" id="KAA9338413.1"/>
    </source>
</evidence>
<dbReference type="Proteomes" id="UP000326380">
    <property type="component" value="Unassembled WGS sequence"/>
</dbReference>
<sequence length="989" mass="103910">MSAITKLTGDGPMCLRLWVLLLAYLLSGAIPIAAQNVGDYRSLSTPLAFTNRSGWERLTAAGWTPNNTRALDFTKTFYVRHPKVINNAGVSNDVNKIVVEPGTGTDVGKLTVNARLVCAEMIVDGTSTQLIVNTELANFGETSVSNNAVATLASEGRLGKVTVKDDGEVKLADGVTTNTVLGPTLVGNGGTLSVDASGPTFEALTVQSGGQLLVNAAVTLTEALVEAGGLMVQLPNGAITVTHTTGSTLPDLLMKGTFRNQSNTHDITFALGGSMEVGAGATYTHSANGGALPKAVWSPTSTLEIKQVTDASDFANDGQTFGNVVWDTPNYGTSGSGSTTFNLNTSGLMEIAGRLTVRNTGSGRLQLTQLTGSGATTTTVGSYEQTGGQVCVARYGSSRSRVFDVTNDFVMNGGRFELSNTSSSGSGTLRVGGALSLSDATLLVSGGTTSGTIDLKGDLLLNANSDLRREITGGTALVQFSGNTVQRFRRASSATINGVVSVAVLSGATVDLADNTLTGDGDFTLNNGATLEIGHFQGIAAKTPLIGAYTGNIQVTGARTYSTSAGYVYTGSNNQVTGNGLPNNLVAGARLGVRNTGGNVTLSRATQLAGMLDLQQGNLLTTTANLLTLAPAATWQNASNNSYVAGPLARQTNSTAQVYTFPVGASGRLKVAGVKPTAATSNTYRIVAYVAPAPNNTMLEPGSGLFKVSNREYWDVTRTAGTANAIMRLYYTLPLSDISETAAALLDLRIVGLAGGQWANYGQATPPNTTFKYLDASLALPLVNGTSTNTTFGSATARNPLPVQLVEFQGRVLNGKDVQLNWRTAQEKNAAVFEVQTSVDGKEFTVLKTYSAQGTKATPTNYAHLHDNALVGGQHLRYYRLRQVDFDGQFYFSPIVTVTTVAEEAPLALEAWPVPATDWLNVQLNPTSDTGPAVLRVTDALGRTCLTQLLPASSQPQQLRLEVGQLHRGLYFVQVETKQRRVQVRFQKL</sequence>
<evidence type="ECO:0000313" key="2">
    <source>
        <dbReference type="Proteomes" id="UP000326380"/>
    </source>
</evidence>
<accession>A0A7L5A4N5</accession>
<protein>
    <recommendedName>
        <fullName evidence="3">T9SS C-terminal target domain-containing protein</fullName>
    </recommendedName>
</protein>
<comment type="caution">
    <text evidence="1">The sequence shown here is derived from an EMBL/GenBank/DDBJ whole genome shotgun (WGS) entry which is preliminary data.</text>
</comment>
<name>A0A7L5A4N5_9BACT</name>
<reference evidence="1 2" key="1">
    <citation type="submission" date="2019-09" db="EMBL/GenBank/DDBJ databases">
        <title>Genome sequence of Hymenobacter sp. M3.</title>
        <authorList>
            <person name="Srinivasan S."/>
        </authorList>
    </citation>
    <scope>NUCLEOTIDE SEQUENCE [LARGE SCALE GENOMIC DNA]</scope>
    <source>
        <strain evidence="1 2">M3</strain>
    </source>
</reference>
<dbReference type="AlphaFoldDB" id="A0A7L5A4N5"/>
<dbReference type="EMBL" id="VTWU01000002">
    <property type="protein sequence ID" value="KAA9338413.1"/>
    <property type="molecule type" value="Genomic_DNA"/>
</dbReference>
<gene>
    <name evidence="1" type="ORF">F0P96_06140</name>
</gene>